<keyword evidence="2" id="KW-1185">Reference proteome</keyword>
<accession>A0A0M4DBU2</accession>
<dbReference type="KEGG" id="des:DSOUD_3180"/>
<dbReference type="EMBL" id="CP010802">
    <property type="protein sequence ID" value="ALC17905.1"/>
    <property type="molecule type" value="Genomic_DNA"/>
</dbReference>
<sequence>MLLEAVGNGGPRGMVIAPPRVTSAGNRTRLTAFFGHLRFFLLRCSRLPAVPLRFRGSKGVLNKEKVNDQRLWRQLVGALVQELRGVSAAERAWMEEGLAEIARIQEAIHVLFEKGGGKSHCRSCGGACCDRGKYYPTLVNILPYLLEGGRPPEPDFSSSCPFLHRQSCLLPPPRRPFICITFFCEPTLQGLSAGDRTLYLALEKELRSRYQVFDGRYAGSSPGGLLNRGPALGDRPLLGRC</sequence>
<dbReference type="Proteomes" id="UP000057158">
    <property type="component" value="Chromosome"/>
</dbReference>
<proteinExistence type="predicted"/>
<dbReference type="PATRIC" id="fig|1603606.3.peg.3426"/>
<evidence type="ECO:0000313" key="1">
    <source>
        <dbReference type="EMBL" id="ALC17905.1"/>
    </source>
</evidence>
<organism evidence="1 2">
    <name type="scientific">Desulfuromonas soudanensis</name>
    <dbReference type="NCBI Taxonomy" id="1603606"/>
    <lineage>
        <taxon>Bacteria</taxon>
        <taxon>Pseudomonadati</taxon>
        <taxon>Thermodesulfobacteriota</taxon>
        <taxon>Desulfuromonadia</taxon>
        <taxon>Desulfuromonadales</taxon>
        <taxon>Desulfuromonadaceae</taxon>
        <taxon>Desulfuromonas</taxon>
    </lineage>
</organism>
<protein>
    <submittedName>
        <fullName evidence="1">Uncharacterized protein</fullName>
    </submittedName>
</protein>
<reference evidence="1 2" key="1">
    <citation type="submission" date="2015-07" db="EMBL/GenBank/DDBJ databases">
        <title>Isolation and Genomic Characterization of a Novel Halophilic Metal-Reducing Deltaproteobacterium from the Deep Subsurface.</title>
        <authorList>
            <person name="Badalamenti J.P."/>
            <person name="Summers Z.M."/>
            <person name="Gralnick J.A."/>
            <person name="Bond D.R."/>
        </authorList>
    </citation>
    <scope>NUCLEOTIDE SEQUENCE [LARGE SCALE GENOMIC DNA]</scope>
    <source>
        <strain evidence="1 2">WTL</strain>
    </source>
</reference>
<name>A0A0M4DBU2_9BACT</name>
<evidence type="ECO:0000313" key="2">
    <source>
        <dbReference type="Proteomes" id="UP000057158"/>
    </source>
</evidence>
<dbReference type="AlphaFoldDB" id="A0A0M4DBU2"/>
<gene>
    <name evidence="1" type="ORF">DSOUD_3180</name>
</gene>
<dbReference type="STRING" id="1603606.DSOUD_3180"/>